<name>A0AA37NJT9_9BACT</name>
<reference evidence="2" key="1">
    <citation type="submission" date="2022-01" db="EMBL/GenBank/DDBJ databases">
        <title>Novel bile acid biosynthetic pathways are enriched in the microbiome of centenarians.</title>
        <authorList>
            <person name="Sato Y."/>
            <person name="Atarashi K."/>
            <person name="Plichta R.D."/>
            <person name="Arai Y."/>
            <person name="Sasajima S."/>
            <person name="Kearney M.S."/>
            <person name="Suda W."/>
            <person name="Takeshita K."/>
            <person name="Sasaki T."/>
            <person name="Okamoto S."/>
            <person name="Skelly N.A."/>
            <person name="Okamura Y."/>
            <person name="Vlamakis H."/>
            <person name="Li Y."/>
            <person name="Tanoue T."/>
            <person name="Takei H."/>
            <person name="Nittono H."/>
            <person name="Narushima S."/>
            <person name="Irie J."/>
            <person name="Itoh H."/>
            <person name="Moriya K."/>
            <person name="Sugiura Y."/>
            <person name="Suematsu M."/>
            <person name="Moritoki N."/>
            <person name="Shibata S."/>
            <person name="Littman R.D."/>
            <person name="Fischbach A.M."/>
            <person name="Uwamino Y."/>
            <person name="Inoue T."/>
            <person name="Honda A."/>
            <person name="Hattori M."/>
            <person name="Murai T."/>
            <person name="Xavier J.R."/>
            <person name="Hirose N."/>
            <person name="Honda K."/>
        </authorList>
    </citation>
    <scope>NUCLEOTIDE SEQUENCE</scope>
    <source>
        <strain evidence="2">CE91-St16</strain>
    </source>
</reference>
<keyword evidence="1" id="KW-0732">Signal</keyword>
<evidence type="ECO:0000256" key="1">
    <source>
        <dbReference type="SAM" id="SignalP"/>
    </source>
</evidence>
<gene>
    <name evidence="2" type="ORF">CE91St16_00340</name>
</gene>
<proteinExistence type="predicted"/>
<evidence type="ECO:0000313" key="2">
    <source>
        <dbReference type="EMBL" id="GKI17126.1"/>
    </source>
</evidence>
<evidence type="ECO:0000313" key="3">
    <source>
        <dbReference type="Proteomes" id="UP001055105"/>
    </source>
</evidence>
<accession>A0AA37NJT9</accession>
<dbReference type="SUPFAM" id="SSF56935">
    <property type="entry name" value="Porins"/>
    <property type="match status" value="1"/>
</dbReference>
<keyword evidence="2" id="KW-0675">Receptor</keyword>
<organism evidence="2 3">
    <name type="scientific">Alistipes finegoldii</name>
    <dbReference type="NCBI Taxonomy" id="214856"/>
    <lineage>
        <taxon>Bacteria</taxon>
        <taxon>Pseudomonadati</taxon>
        <taxon>Bacteroidota</taxon>
        <taxon>Bacteroidia</taxon>
        <taxon>Bacteroidales</taxon>
        <taxon>Rikenellaceae</taxon>
        <taxon>Alistipes</taxon>
    </lineage>
</organism>
<feature type="chain" id="PRO_5041254656" evidence="1">
    <location>
        <begin position="29"/>
        <end position="816"/>
    </location>
</feature>
<dbReference type="EMBL" id="BQOL01000001">
    <property type="protein sequence ID" value="GKI17126.1"/>
    <property type="molecule type" value="Genomic_DNA"/>
</dbReference>
<dbReference type="RefSeq" id="WP_244075821.1">
    <property type="nucleotide sequence ID" value="NZ_AP025581.1"/>
</dbReference>
<sequence length="816" mass="91835">MYSEKSLRMIPKYGCLLLGLLTVCGAAAQHPDDEYYPYAARQEERTPLLLTDSTLFYRAVQTTPDLYAEHTAFNLPYVSVKRRGLNYRDESASVGGVRLSSRYFGAMRLLGADEVRYGGLAAADGTTGGLGGLRLFRFADDYPQASRYAAVSFTDRNYLAGARLSVTEPLGRDWSGTAALDARTGRDMHVEGVFTNALTASLRAAKRFGDDHNLSLTLIVPPSVRGTRLSSAEEAFRLTGDRLYNPAWGFQHGKVRNSRVRREFVPLAVFSYRMPVSQSTSLAAVFSAEYGTRKYSALGWYDARTPMPDNYRYLPGYTGDRETEQAWRAGDARYTQIDWDELIAQNRMAAGHAVYALEDRAERLGDLNFSALFTTALDARLTLRYGLVLRHARSRNYKQMRDLLGAEYITDIDQYLVDDDTYSNLLQNDLRHPGRTIRKGGRFGYDYALTTRRADARLHAEYRSDRFRADLVLSLGAAAVCRRGYYEKELFPGAQSYGRSRRVRFTPYTLRATAGWAFSPRSYLEASAAAEAVLPDAADLFYQPQYNNRVIDDPCPERRYAAEINYSRTGETLTLRFSAYLLAMFDGVETRRYYDDMAGVFCDMAATRIGRMACGVEAAADIRLSYRWSLSFAASAGRYKFIRNPRITVISDVDNSVVDARAVSHLNGCTPGGAPQLTACAELGYFGPKGWGFKTSAGYAGARYVEPSLLRRTERIARQGGTTREMFDAFTRQQRLGDAFTLDAALFKTFWFDRSRLTASLILRNLLGDGDIVYSAYESQRVRRIRSGDTLCYAPHATRLTYAYPRSFYLTVSYRF</sequence>
<dbReference type="Proteomes" id="UP001055105">
    <property type="component" value="Unassembled WGS sequence"/>
</dbReference>
<dbReference type="AlphaFoldDB" id="A0AA37NJT9"/>
<feature type="signal peptide" evidence="1">
    <location>
        <begin position="1"/>
        <end position="28"/>
    </location>
</feature>
<comment type="caution">
    <text evidence="2">The sequence shown here is derived from an EMBL/GenBank/DDBJ whole genome shotgun (WGS) entry which is preliminary data.</text>
</comment>
<protein>
    <submittedName>
        <fullName evidence="2">TonB-dependent receptor</fullName>
    </submittedName>
</protein>